<comment type="caution">
    <text evidence="1">The sequence shown here is derived from an EMBL/GenBank/DDBJ whole genome shotgun (WGS) entry which is preliminary data.</text>
</comment>
<proteinExistence type="predicted"/>
<evidence type="ECO:0000313" key="1">
    <source>
        <dbReference type="EMBL" id="GFR30018.1"/>
    </source>
</evidence>
<name>A0A8X6HUT1_TRICU</name>
<dbReference type="Proteomes" id="UP000887116">
    <property type="component" value="Unassembled WGS sequence"/>
</dbReference>
<gene>
    <name evidence="1" type="ORF">TNCT_26101</name>
</gene>
<dbReference type="OrthoDB" id="6431353at2759"/>
<organism evidence="1 2">
    <name type="scientific">Trichonephila clavata</name>
    <name type="common">Joro spider</name>
    <name type="synonym">Nephila clavata</name>
    <dbReference type="NCBI Taxonomy" id="2740835"/>
    <lineage>
        <taxon>Eukaryota</taxon>
        <taxon>Metazoa</taxon>
        <taxon>Ecdysozoa</taxon>
        <taxon>Arthropoda</taxon>
        <taxon>Chelicerata</taxon>
        <taxon>Arachnida</taxon>
        <taxon>Araneae</taxon>
        <taxon>Araneomorphae</taxon>
        <taxon>Entelegynae</taxon>
        <taxon>Araneoidea</taxon>
        <taxon>Nephilidae</taxon>
        <taxon>Trichonephila</taxon>
    </lineage>
</organism>
<accession>A0A8X6HUT1</accession>
<reference evidence="1" key="1">
    <citation type="submission" date="2020-07" db="EMBL/GenBank/DDBJ databases">
        <title>Multicomponent nature underlies the extraordinary mechanical properties of spider dragline silk.</title>
        <authorList>
            <person name="Kono N."/>
            <person name="Nakamura H."/>
            <person name="Mori M."/>
            <person name="Yoshida Y."/>
            <person name="Ohtoshi R."/>
            <person name="Malay A.D."/>
            <person name="Moran D.A.P."/>
            <person name="Tomita M."/>
            <person name="Numata K."/>
            <person name="Arakawa K."/>
        </authorList>
    </citation>
    <scope>NUCLEOTIDE SEQUENCE</scope>
</reference>
<keyword evidence="2" id="KW-1185">Reference proteome</keyword>
<dbReference type="AlphaFoldDB" id="A0A8X6HUT1"/>
<protein>
    <submittedName>
        <fullName evidence="1">Uncharacterized protein</fullName>
    </submittedName>
</protein>
<evidence type="ECO:0000313" key="2">
    <source>
        <dbReference type="Proteomes" id="UP000887116"/>
    </source>
</evidence>
<dbReference type="EMBL" id="BMAO01019352">
    <property type="protein sequence ID" value="GFR30018.1"/>
    <property type="molecule type" value="Genomic_DNA"/>
</dbReference>
<sequence>MICEYCEYIVSLLLSYLLMPWIFAKFNSLYEKEPFVTFNQSQNFTPKPWDASKINLQACIRRSDSTNSIEQRHNLLQEQAFLPAVQKETKPIEIPFLNINPVRLHRSQPQISSILPNQSIRQNCFKSEMRKRTYDSSVGAIQSQRNKFTAKCSHVPRLSLGRYDASKTADTSSMRPYFNKSKTVNVTSDNPRILSKCHSDISTPIYKSKINNGLSHSKLSANIHLPLQKNMNSVESDPSIVDYDLTPEETASSENLIIQKNPRKKRKKKRIVIFHRPIRHKRKPTTVIQ</sequence>